<keyword evidence="1" id="KW-1185">Reference proteome</keyword>
<accession>A0A914RWB0</accession>
<sequence>MLKQEQYISSVSVSNHQHQVASASLHEQCIPLDINQLIRFLRFSLNRSTNRKNILLSPPPLPLPKLSPSQYSKGINHVTSAHYIYYVCSVCTLS</sequence>
<name>A0A914RWB0_PAREQ</name>
<dbReference type="Proteomes" id="UP000887564">
    <property type="component" value="Unplaced"/>
</dbReference>
<proteinExistence type="predicted"/>
<dbReference type="AlphaFoldDB" id="A0A914RWB0"/>
<evidence type="ECO:0000313" key="1">
    <source>
        <dbReference type="Proteomes" id="UP000887564"/>
    </source>
</evidence>
<evidence type="ECO:0000313" key="2">
    <source>
        <dbReference type="WBParaSite" id="PEQ_0000914901-mRNA-1"/>
    </source>
</evidence>
<dbReference type="WBParaSite" id="PEQ_0000914901-mRNA-1">
    <property type="protein sequence ID" value="PEQ_0000914901-mRNA-1"/>
    <property type="gene ID" value="PEQ_0000914901"/>
</dbReference>
<reference evidence="2" key="1">
    <citation type="submission" date="2022-11" db="UniProtKB">
        <authorList>
            <consortium name="WormBaseParasite"/>
        </authorList>
    </citation>
    <scope>IDENTIFICATION</scope>
</reference>
<protein>
    <submittedName>
        <fullName evidence="2">Uncharacterized protein</fullName>
    </submittedName>
</protein>
<organism evidence="1 2">
    <name type="scientific">Parascaris equorum</name>
    <name type="common">Equine roundworm</name>
    <dbReference type="NCBI Taxonomy" id="6256"/>
    <lineage>
        <taxon>Eukaryota</taxon>
        <taxon>Metazoa</taxon>
        <taxon>Ecdysozoa</taxon>
        <taxon>Nematoda</taxon>
        <taxon>Chromadorea</taxon>
        <taxon>Rhabditida</taxon>
        <taxon>Spirurina</taxon>
        <taxon>Ascaridomorpha</taxon>
        <taxon>Ascaridoidea</taxon>
        <taxon>Ascarididae</taxon>
        <taxon>Parascaris</taxon>
    </lineage>
</organism>